<dbReference type="Proteomes" id="UP000199518">
    <property type="component" value="Unassembled WGS sequence"/>
</dbReference>
<dbReference type="GO" id="GO:0009279">
    <property type="term" value="C:cell outer membrane"/>
    <property type="evidence" value="ECO:0007669"/>
    <property type="project" value="TreeGrafter"/>
</dbReference>
<dbReference type="Pfam" id="PF13424">
    <property type="entry name" value="TPR_12"/>
    <property type="match status" value="1"/>
</dbReference>
<sequence>MTSPAPSADALCGQARACLKQRDVAAAVAYYEQAIALDPHHIAAHEGLAAVCFAKKDNDRAVELFKRVVALDPRRNEANVNLGAAYNRRGDYLEAIKTLRHALARDRLCAAAYYNLGFAQRGAKQLSMAVSAFKEAIRLDPSMWEAYVNLGQLLLEMKNPSQALLNFERALQLRPDSTRARTGATEARNRIDAGKKAISPFGRLVDLKEVEKKAAQVEATTRTLTAEERFQERCEVHHLAKDNEQSSVLLLNHLKQEMGPILLSLNRLVTEKQNPALWSTSFDGFQASFRKFQAFADMAARKLDELQRHEHYICGPADGAAQEPGQAKPA</sequence>
<feature type="repeat" description="TPR" evidence="3">
    <location>
        <begin position="8"/>
        <end position="41"/>
    </location>
</feature>
<accession>A0A1I3BD55</accession>
<dbReference type="EMBL" id="FOQD01000001">
    <property type="protein sequence ID" value="SFH60237.1"/>
    <property type="molecule type" value="Genomic_DNA"/>
</dbReference>
<keyword evidence="1" id="KW-0677">Repeat</keyword>
<feature type="repeat" description="TPR" evidence="3">
    <location>
        <begin position="144"/>
        <end position="177"/>
    </location>
</feature>
<protein>
    <submittedName>
        <fullName evidence="4">Tetratricopeptide repeat-containing protein</fullName>
    </submittedName>
</protein>
<evidence type="ECO:0000256" key="1">
    <source>
        <dbReference type="ARBA" id="ARBA00022737"/>
    </source>
</evidence>
<dbReference type="PROSITE" id="PS50293">
    <property type="entry name" value="TPR_REGION"/>
    <property type="match status" value="1"/>
</dbReference>
<name>A0A1I3BD55_9PLAN</name>
<evidence type="ECO:0000313" key="5">
    <source>
        <dbReference type="Proteomes" id="UP000199518"/>
    </source>
</evidence>
<feature type="repeat" description="TPR" evidence="3">
    <location>
        <begin position="42"/>
        <end position="75"/>
    </location>
</feature>
<dbReference type="GO" id="GO:0046813">
    <property type="term" value="P:receptor-mediated virion attachment to host cell"/>
    <property type="evidence" value="ECO:0007669"/>
    <property type="project" value="TreeGrafter"/>
</dbReference>
<dbReference type="InterPro" id="IPR011990">
    <property type="entry name" value="TPR-like_helical_dom_sf"/>
</dbReference>
<dbReference type="PANTHER" id="PTHR44858">
    <property type="entry name" value="TETRATRICOPEPTIDE REPEAT PROTEIN 6"/>
    <property type="match status" value="1"/>
</dbReference>
<dbReference type="SUPFAM" id="SSF48452">
    <property type="entry name" value="TPR-like"/>
    <property type="match status" value="1"/>
</dbReference>
<dbReference type="STRING" id="1576369.SAMN05421753_101389"/>
<keyword evidence="5" id="KW-1185">Reference proteome</keyword>
<dbReference type="InterPro" id="IPR019734">
    <property type="entry name" value="TPR_rpt"/>
</dbReference>
<keyword evidence="2 3" id="KW-0802">TPR repeat</keyword>
<dbReference type="PANTHER" id="PTHR44858:SF1">
    <property type="entry name" value="UDP-N-ACETYLGLUCOSAMINE--PEPTIDE N-ACETYLGLUCOSAMINYLTRANSFERASE SPINDLY-RELATED"/>
    <property type="match status" value="1"/>
</dbReference>
<dbReference type="SMART" id="SM00028">
    <property type="entry name" value="TPR"/>
    <property type="match status" value="5"/>
</dbReference>
<gene>
    <name evidence="4" type="ORF">SAMN05421753_101389</name>
</gene>
<proteinExistence type="predicted"/>
<dbReference type="InterPro" id="IPR050498">
    <property type="entry name" value="Ycf3"/>
</dbReference>
<dbReference type="OrthoDB" id="267414at2"/>
<evidence type="ECO:0000256" key="3">
    <source>
        <dbReference type="PROSITE-ProRule" id="PRU00339"/>
    </source>
</evidence>
<feature type="repeat" description="TPR" evidence="3">
    <location>
        <begin position="76"/>
        <end position="109"/>
    </location>
</feature>
<dbReference type="AlphaFoldDB" id="A0A1I3BD55"/>
<evidence type="ECO:0000313" key="4">
    <source>
        <dbReference type="EMBL" id="SFH60237.1"/>
    </source>
</evidence>
<reference evidence="5" key="1">
    <citation type="submission" date="2016-10" db="EMBL/GenBank/DDBJ databases">
        <authorList>
            <person name="Varghese N."/>
            <person name="Submissions S."/>
        </authorList>
    </citation>
    <scope>NUCLEOTIDE SEQUENCE [LARGE SCALE GENOMIC DNA]</scope>
    <source>
        <strain evidence="5">DSM 26348</strain>
    </source>
</reference>
<dbReference type="Pfam" id="PF00515">
    <property type="entry name" value="TPR_1"/>
    <property type="match status" value="1"/>
</dbReference>
<organism evidence="4 5">
    <name type="scientific">Planctomicrobium piriforme</name>
    <dbReference type="NCBI Taxonomy" id="1576369"/>
    <lineage>
        <taxon>Bacteria</taxon>
        <taxon>Pseudomonadati</taxon>
        <taxon>Planctomycetota</taxon>
        <taxon>Planctomycetia</taxon>
        <taxon>Planctomycetales</taxon>
        <taxon>Planctomycetaceae</taxon>
        <taxon>Planctomicrobium</taxon>
    </lineage>
</organism>
<dbReference type="Gene3D" id="1.25.40.10">
    <property type="entry name" value="Tetratricopeptide repeat domain"/>
    <property type="match status" value="2"/>
</dbReference>
<dbReference type="PROSITE" id="PS50005">
    <property type="entry name" value="TPR"/>
    <property type="match status" value="5"/>
</dbReference>
<dbReference type="Pfam" id="PF13432">
    <property type="entry name" value="TPR_16"/>
    <property type="match status" value="1"/>
</dbReference>
<dbReference type="RefSeq" id="WP_092047425.1">
    <property type="nucleotide sequence ID" value="NZ_FOQD01000001.1"/>
</dbReference>
<evidence type="ECO:0000256" key="2">
    <source>
        <dbReference type="ARBA" id="ARBA00022803"/>
    </source>
</evidence>
<feature type="repeat" description="TPR" evidence="3">
    <location>
        <begin position="110"/>
        <end position="143"/>
    </location>
</feature>